<comment type="caution">
    <text evidence="2">The sequence shown here is derived from an EMBL/GenBank/DDBJ whole genome shotgun (WGS) entry which is preliminary data.</text>
</comment>
<feature type="compositionally biased region" description="Polar residues" evidence="1">
    <location>
        <begin position="278"/>
        <end position="296"/>
    </location>
</feature>
<dbReference type="EMBL" id="JAAGAX010000014">
    <property type="protein sequence ID" value="KAF2292893.1"/>
    <property type="molecule type" value="Genomic_DNA"/>
</dbReference>
<feature type="region of interest" description="Disordered" evidence="1">
    <location>
        <begin position="264"/>
        <end position="296"/>
    </location>
</feature>
<sequence length="509" mass="56643">MASRTLAHFSAFITEPLRPLHHQNRVLYSLPPRTAAAPGFSSGKSIRGFCRNISRAHDFHFERPSHLNCSASAGDNNSSASEDEQDQGPPQEAVLKAISEVSKTEGRVGQTTNVVIGGTVTDDSTNEWLALDQKVNSYPTVRGFTAIGTGGDDFVQAMVVAVESVIQQPIPKDMIEGKLEDPQASISNNSPIQNGRPSSMVIPAHLVAEAISTIRGLDLRWSGPITPSEMEYVRQYVFAKYPQYCNGIVEERVTIDLTNLSINEESSESTQDEKRNNSPKSLASKETSSPSFTRSLSDLDKTQLEASRLLDILSKKTSFQGNFISIPEIQARNRALKHCGLSEEDYLVLFMPNYRDAMAMIGESYPFFKGNYYMTILGEEVDTIREFATQRESKVIPMPETWLDLRIKGSQLSQYFRRKCKYTPKGLFSYPAAVNGTRYSMHWISEAHRNSWHVLLDATGLVFGEDRLALALHRPDFVLCTLDNTHGQPSKITCLLVRKISFDTSASLA</sequence>
<keyword evidence="3" id="KW-1185">Reference proteome</keyword>
<dbReference type="Gene3D" id="3.40.640.10">
    <property type="entry name" value="Type I PLP-dependent aspartate aminotransferase-like (Major domain)"/>
    <property type="match status" value="1"/>
</dbReference>
<gene>
    <name evidence="2" type="ORF">GH714_029673</name>
</gene>
<accession>A0A6A6KY03</accession>
<evidence type="ECO:0000256" key="1">
    <source>
        <dbReference type="SAM" id="MobiDB-lite"/>
    </source>
</evidence>
<dbReference type="PANTHER" id="PTHR34782:SF1">
    <property type="entry name" value="PHOSPHORIBOSYLFORMYLGLYCINAMIDINE SYNTHASE"/>
    <property type="match status" value="1"/>
</dbReference>
<dbReference type="Proteomes" id="UP000467840">
    <property type="component" value="Chromosome 13"/>
</dbReference>
<name>A0A6A6KY03_HEVBR</name>
<dbReference type="AlphaFoldDB" id="A0A6A6KY03"/>
<feature type="region of interest" description="Disordered" evidence="1">
    <location>
        <begin position="70"/>
        <end position="90"/>
    </location>
</feature>
<organism evidence="2 3">
    <name type="scientific">Hevea brasiliensis</name>
    <name type="common">Para rubber tree</name>
    <name type="synonym">Siphonia brasiliensis</name>
    <dbReference type="NCBI Taxonomy" id="3981"/>
    <lineage>
        <taxon>Eukaryota</taxon>
        <taxon>Viridiplantae</taxon>
        <taxon>Streptophyta</taxon>
        <taxon>Embryophyta</taxon>
        <taxon>Tracheophyta</taxon>
        <taxon>Spermatophyta</taxon>
        <taxon>Magnoliopsida</taxon>
        <taxon>eudicotyledons</taxon>
        <taxon>Gunneridae</taxon>
        <taxon>Pentapetalae</taxon>
        <taxon>rosids</taxon>
        <taxon>fabids</taxon>
        <taxon>Malpighiales</taxon>
        <taxon>Euphorbiaceae</taxon>
        <taxon>Crotonoideae</taxon>
        <taxon>Micrandreae</taxon>
        <taxon>Hevea</taxon>
    </lineage>
</organism>
<evidence type="ECO:0000313" key="2">
    <source>
        <dbReference type="EMBL" id="KAF2292893.1"/>
    </source>
</evidence>
<protein>
    <recommendedName>
        <fullName evidence="4">Aminotransferase class V domain-containing protein</fullName>
    </recommendedName>
</protein>
<evidence type="ECO:0008006" key="4">
    <source>
        <dbReference type="Google" id="ProtNLM"/>
    </source>
</evidence>
<proteinExistence type="predicted"/>
<feature type="compositionally biased region" description="Low complexity" evidence="1">
    <location>
        <begin position="70"/>
        <end position="80"/>
    </location>
</feature>
<dbReference type="InterPro" id="IPR015421">
    <property type="entry name" value="PyrdxlP-dep_Trfase_major"/>
</dbReference>
<dbReference type="PANTHER" id="PTHR34782">
    <property type="entry name" value="PHOSPHORIBOSYLFORMYLGLYCINAMIDINE SYNTHASE"/>
    <property type="match status" value="1"/>
</dbReference>
<evidence type="ECO:0000313" key="3">
    <source>
        <dbReference type="Proteomes" id="UP000467840"/>
    </source>
</evidence>
<reference evidence="2 3" key="1">
    <citation type="journal article" date="2020" name="Mol. Plant">
        <title>The Chromosome-Based Rubber Tree Genome Provides New Insights into Spurge Genome Evolution and Rubber Biosynthesis.</title>
        <authorList>
            <person name="Liu J."/>
            <person name="Shi C."/>
            <person name="Shi C.C."/>
            <person name="Li W."/>
            <person name="Zhang Q.J."/>
            <person name="Zhang Y."/>
            <person name="Li K."/>
            <person name="Lu H.F."/>
            <person name="Shi C."/>
            <person name="Zhu S.T."/>
            <person name="Xiao Z.Y."/>
            <person name="Nan H."/>
            <person name="Yue Y."/>
            <person name="Zhu X.G."/>
            <person name="Wu Y."/>
            <person name="Hong X.N."/>
            <person name="Fan G.Y."/>
            <person name="Tong Y."/>
            <person name="Zhang D."/>
            <person name="Mao C.L."/>
            <person name="Liu Y.L."/>
            <person name="Hao S.J."/>
            <person name="Liu W.Q."/>
            <person name="Lv M.Q."/>
            <person name="Zhang H.B."/>
            <person name="Liu Y."/>
            <person name="Hu-Tang G.R."/>
            <person name="Wang J.P."/>
            <person name="Wang J.H."/>
            <person name="Sun Y.H."/>
            <person name="Ni S.B."/>
            <person name="Chen W.B."/>
            <person name="Zhang X.C."/>
            <person name="Jiao Y.N."/>
            <person name="Eichler E.E."/>
            <person name="Li G.H."/>
            <person name="Liu X."/>
            <person name="Gao L.Z."/>
        </authorList>
    </citation>
    <scope>NUCLEOTIDE SEQUENCE [LARGE SCALE GENOMIC DNA]</scope>
    <source>
        <strain evidence="3">cv. GT1</strain>
        <tissue evidence="2">Leaf</tissue>
    </source>
</reference>